<evidence type="ECO:0000313" key="3">
    <source>
        <dbReference type="Proteomes" id="UP001153714"/>
    </source>
</evidence>
<sequence>MFTNTTNVEFDKNLSNNVTFDYKNVLKSSVKDENLIPDGIRRSFNKVAGDSVETQKAITPTDEHVLKDFTTSQLITKTINVTVKVTKIRSGTQFNFRSKNKHMNKDKMDRFKKFMSKNKNAFSDFLKKKQQTQAIMPKIAASPRPISRNQSISRVDATVGTSRTALETSTRDTTVRPLTSTTKSVIVQETTPFTWKTKKATIGAPTTPSSDSSSKESRPHMRAHILRANDDDVSINPEELDMAPARGRKVHIMRMKNRLCQRNVMLPEGPKYDSKGNMYLGAFTHKYGRDYSRTRPPVLVLPRCCNCCKKSVLGCE</sequence>
<protein>
    <submittedName>
        <fullName evidence="2">Uncharacterized protein</fullName>
    </submittedName>
</protein>
<accession>A0A9N9WEX8</accession>
<reference evidence="2" key="1">
    <citation type="submission" date="2021-12" db="EMBL/GenBank/DDBJ databases">
        <authorList>
            <person name="King R."/>
        </authorList>
    </citation>
    <scope>NUCLEOTIDE SEQUENCE</scope>
</reference>
<dbReference type="OrthoDB" id="7480743at2759"/>
<keyword evidence="3" id="KW-1185">Reference proteome</keyword>
<reference evidence="2" key="2">
    <citation type="submission" date="2022-10" db="EMBL/GenBank/DDBJ databases">
        <authorList>
            <consortium name="ENA_rothamsted_submissions"/>
            <consortium name="culmorum"/>
            <person name="King R."/>
        </authorList>
    </citation>
    <scope>NUCLEOTIDE SEQUENCE</scope>
</reference>
<dbReference type="Proteomes" id="UP001153714">
    <property type="component" value="Chromosome 20"/>
</dbReference>
<gene>
    <name evidence="2" type="ORF">DIATSA_LOCUS7809</name>
</gene>
<feature type="region of interest" description="Disordered" evidence="1">
    <location>
        <begin position="200"/>
        <end position="220"/>
    </location>
</feature>
<dbReference type="AlphaFoldDB" id="A0A9N9WEX8"/>
<name>A0A9N9WEX8_9NEOP</name>
<evidence type="ECO:0000313" key="2">
    <source>
        <dbReference type="EMBL" id="CAG9790127.1"/>
    </source>
</evidence>
<dbReference type="EMBL" id="OU893351">
    <property type="protein sequence ID" value="CAG9790127.1"/>
    <property type="molecule type" value="Genomic_DNA"/>
</dbReference>
<proteinExistence type="predicted"/>
<evidence type="ECO:0000256" key="1">
    <source>
        <dbReference type="SAM" id="MobiDB-lite"/>
    </source>
</evidence>
<organism evidence="2 3">
    <name type="scientific">Diatraea saccharalis</name>
    <name type="common">sugarcane borer</name>
    <dbReference type="NCBI Taxonomy" id="40085"/>
    <lineage>
        <taxon>Eukaryota</taxon>
        <taxon>Metazoa</taxon>
        <taxon>Ecdysozoa</taxon>
        <taxon>Arthropoda</taxon>
        <taxon>Hexapoda</taxon>
        <taxon>Insecta</taxon>
        <taxon>Pterygota</taxon>
        <taxon>Neoptera</taxon>
        <taxon>Endopterygota</taxon>
        <taxon>Lepidoptera</taxon>
        <taxon>Glossata</taxon>
        <taxon>Ditrysia</taxon>
        <taxon>Pyraloidea</taxon>
        <taxon>Crambidae</taxon>
        <taxon>Crambinae</taxon>
        <taxon>Diatraea</taxon>
    </lineage>
</organism>